<evidence type="ECO:0000313" key="3">
    <source>
        <dbReference type="Proteomes" id="UP000503308"/>
    </source>
</evidence>
<dbReference type="EMBL" id="CP048788">
    <property type="protein sequence ID" value="QJF52633.1"/>
    <property type="molecule type" value="Genomic_DNA"/>
</dbReference>
<evidence type="ECO:0008006" key="4">
    <source>
        <dbReference type="Google" id="ProtNLM"/>
    </source>
</evidence>
<dbReference type="Proteomes" id="UP000503308">
    <property type="component" value="Chromosome"/>
</dbReference>
<reference evidence="2 3" key="1">
    <citation type="submission" date="2020-02" db="EMBL/GenBank/DDBJ databases">
        <title>Genome sequence of Roseobacter ponti.</title>
        <authorList>
            <person name="Hollensteiner J."/>
            <person name="Schneider D."/>
            <person name="Poehlein A."/>
            <person name="Daniel R."/>
        </authorList>
    </citation>
    <scope>NUCLEOTIDE SEQUENCE [LARGE SCALE GENOMIC DNA]</scope>
    <source>
        <strain evidence="2 3">DSM 106830</strain>
    </source>
</reference>
<evidence type="ECO:0000256" key="1">
    <source>
        <dbReference type="SAM" id="SignalP"/>
    </source>
</evidence>
<gene>
    <name evidence="2" type="ORF">G3256_16380</name>
</gene>
<name>A0A858SYA0_9RHOB</name>
<keyword evidence="1" id="KW-0732">Signal</keyword>
<protein>
    <recommendedName>
        <fullName evidence="4">Secreted protein</fullName>
    </recommendedName>
</protein>
<dbReference type="AlphaFoldDB" id="A0A858SYA0"/>
<sequence length="121" mass="13205">MKHLALFISVFVFAGPALSQDWALRDSDRTLSADEVDTLTAGRTLVFYDDGRSAYGPGDTYSYTYAGGQSAPGRYSIAADGTVCIAYLNGFSRCDRYVESAGRIVLLTEDGERYPVRPAQK</sequence>
<proteinExistence type="predicted"/>
<accession>A0A858SYA0</accession>
<feature type="chain" id="PRO_5032855703" description="Secreted protein" evidence="1">
    <location>
        <begin position="20"/>
        <end position="121"/>
    </location>
</feature>
<dbReference type="KEGG" id="rpon:G3256_16380"/>
<evidence type="ECO:0000313" key="2">
    <source>
        <dbReference type="EMBL" id="QJF52633.1"/>
    </source>
</evidence>
<dbReference type="RefSeq" id="WP_169641854.1">
    <property type="nucleotide sequence ID" value="NZ_CP048788.1"/>
</dbReference>
<keyword evidence="3" id="KW-1185">Reference proteome</keyword>
<feature type="signal peptide" evidence="1">
    <location>
        <begin position="1"/>
        <end position="19"/>
    </location>
</feature>
<organism evidence="2 3">
    <name type="scientific">Roseobacter ponti</name>
    <dbReference type="NCBI Taxonomy" id="1891787"/>
    <lineage>
        <taxon>Bacteria</taxon>
        <taxon>Pseudomonadati</taxon>
        <taxon>Pseudomonadota</taxon>
        <taxon>Alphaproteobacteria</taxon>
        <taxon>Rhodobacterales</taxon>
        <taxon>Roseobacteraceae</taxon>
        <taxon>Roseobacter</taxon>
    </lineage>
</organism>